<protein>
    <submittedName>
        <fullName evidence="1">Uncharacterized protein</fullName>
    </submittedName>
</protein>
<accession>A0A0B7FC83</accession>
<reference evidence="1 2" key="1">
    <citation type="submission" date="2014-11" db="EMBL/GenBank/DDBJ databases">
        <authorList>
            <person name="Wibberg Daniel"/>
        </authorList>
    </citation>
    <scope>NUCLEOTIDE SEQUENCE [LARGE SCALE GENOMIC DNA]</scope>
    <source>
        <strain evidence="1">Rhizoctonia solani AG1-IB 7/3/14</strain>
    </source>
</reference>
<dbReference type="EMBL" id="LN679101">
    <property type="protein sequence ID" value="CEL55621.1"/>
    <property type="molecule type" value="Genomic_DNA"/>
</dbReference>
<sequence length="73" mass="7835">MGALYATIPICAENTYIPYLATGIVALSLSRSDSARAMVECIERSGHDLTRPAVGERNVTTSPLAFTSVPLFF</sequence>
<proteinExistence type="predicted"/>
<keyword evidence="2" id="KW-1185">Reference proteome</keyword>
<dbReference type="AlphaFoldDB" id="A0A0B7FC83"/>
<name>A0A0B7FC83_THACB</name>
<evidence type="ECO:0000313" key="1">
    <source>
        <dbReference type="EMBL" id="CEL55621.1"/>
    </source>
</evidence>
<organism evidence="1 2">
    <name type="scientific">Thanatephorus cucumeris (strain AG1-IB / isolate 7/3/14)</name>
    <name type="common">Lettuce bottom rot fungus</name>
    <name type="synonym">Rhizoctonia solani</name>
    <dbReference type="NCBI Taxonomy" id="1108050"/>
    <lineage>
        <taxon>Eukaryota</taxon>
        <taxon>Fungi</taxon>
        <taxon>Dikarya</taxon>
        <taxon>Basidiomycota</taxon>
        <taxon>Agaricomycotina</taxon>
        <taxon>Agaricomycetes</taxon>
        <taxon>Cantharellales</taxon>
        <taxon>Ceratobasidiaceae</taxon>
        <taxon>Rhizoctonia</taxon>
        <taxon>Rhizoctonia solani AG-1</taxon>
    </lineage>
</organism>
<dbReference type="Proteomes" id="UP000059188">
    <property type="component" value="Unassembled WGS sequence"/>
</dbReference>
<evidence type="ECO:0000313" key="2">
    <source>
        <dbReference type="Proteomes" id="UP000059188"/>
    </source>
</evidence>
<gene>
    <name evidence="1" type="ORF">RSOLAG1IB_01633</name>
</gene>